<reference evidence="2" key="1">
    <citation type="submission" date="2021-02" db="EMBL/GenBank/DDBJ databases">
        <title>Psilocybe cubensis genome.</title>
        <authorList>
            <person name="Mckernan K.J."/>
            <person name="Crawford S."/>
            <person name="Trippe A."/>
            <person name="Kane L.T."/>
            <person name="Mclaughlin S."/>
        </authorList>
    </citation>
    <scope>NUCLEOTIDE SEQUENCE [LARGE SCALE GENOMIC DNA]</scope>
    <source>
        <strain evidence="2">MGC-MH-2018</strain>
    </source>
</reference>
<dbReference type="EMBL" id="JAFIQS010000001">
    <property type="protein sequence ID" value="KAG5173537.1"/>
    <property type="molecule type" value="Genomic_DNA"/>
</dbReference>
<sequence>MARFNSFLALFGGLLAVASASPAATASDPFSPAQIINALGVGLVKDINAFITLDSLTTNVISVNFDVKNPLPIELTLDSVSAVAGLNGTIFATFSHTFPAPGLVVPPLATKNSGIINNVMLPQGAEASLVIVPFGILDLPDTNANVRAFTVGGLFGTPIALDGLKQTAVPTNYTLELD</sequence>
<feature type="chain" id="PRO_5034083114" description="Late embryogenesis abundant protein LEA-2 subgroup domain-containing protein" evidence="1">
    <location>
        <begin position="21"/>
        <end position="178"/>
    </location>
</feature>
<dbReference type="OrthoDB" id="3251634at2759"/>
<evidence type="ECO:0008006" key="3">
    <source>
        <dbReference type="Google" id="ProtNLM"/>
    </source>
</evidence>
<organism evidence="2">
    <name type="scientific">Psilocybe cubensis</name>
    <name type="common">Psychedelic mushroom</name>
    <name type="synonym">Stropharia cubensis</name>
    <dbReference type="NCBI Taxonomy" id="181762"/>
    <lineage>
        <taxon>Eukaryota</taxon>
        <taxon>Fungi</taxon>
        <taxon>Dikarya</taxon>
        <taxon>Basidiomycota</taxon>
        <taxon>Agaricomycotina</taxon>
        <taxon>Agaricomycetes</taxon>
        <taxon>Agaricomycetidae</taxon>
        <taxon>Agaricales</taxon>
        <taxon>Agaricineae</taxon>
        <taxon>Strophariaceae</taxon>
        <taxon>Psilocybe</taxon>
    </lineage>
</organism>
<feature type="signal peptide" evidence="1">
    <location>
        <begin position="1"/>
        <end position="20"/>
    </location>
</feature>
<protein>
    <recommendedName>
        <fullName evidence="3">Late embryogenesis abundant protein LEA-2 subgroup domain-containing protein</fullName>
    </recommendedName>
</protein>
<gene>
    <name evidence="2" type="ORF">JR316_000194</name>
</gene>
<evidence type="ECO:0000313" key="2">
    <source>
        <dbReference type="EMBL" id="KAG5173537.1"/>
    </source>
</evidence>
<accession>A0A8H8CP33</accession>
<keyword evidence="1" id="KW-0732">Signal</keyword>
<proteinExistence type="predicted"/>
<comment type="caution">
    <text evidence="2">The sequence shown here is derived from an EMBL/GenBank/DDBJ whole genome shotgun (WGS) entry which is preliminary data.</text>
</comment>
<name>A0A8H8CP33_PSICU</name>
<dbReference type="AlphaFoldDB" id="A0A8H8CP33"/>
<evidence type="ECO:0000256" key="1">
    <source>
        <dbReference type="SAM" id="SignalP"/>
    </source>
</evidence>